<dbReference type="InterPro" id="IPR036942">
    <property type="entry name" value="Beta-barrel_TonB_sf"/>
</dbReference>
<feature type="domain" description="TonB-dependent receptor plug" evidence="15">
    <location>
        <begin position="67"/>
        <end position="169"/>
    </location>
</feature>
<keyword evidence="17" id="KW-1185">Reference proteome</keyword>
<keyword evidence="5 13" id="KW-0732">Signal</keyword>
<dbReference type="GO" id="GO:0015288">
    <property type="term" value="F:porin activity"/>
    <property type="evidence" value="ECO:0007669"/>
    <property type="project" value="UniProtKB-KW"/>
</dbReference>
<feature type="signal peptide" evidence="13">
    <location>
        <begin position="1"/>
        <end position="44"/>
    </location>
</feature>
<dbReference type="CDD" id="cd01347">
    <property type="entry name" value="ligand_gated_channel"/>
    <property type="match status" value="1"/>
</dbReference>
<evidence type="ECO:0000256" key="2">
    <source>
        <dbReference type="ARBA" id="ARBA00022448"/>
    </source>
</evidence>
<dbReference type="InterPro" id="IPR039426">
    <property type="entry name" value="TonB-dep_rcpt-like"/>
</dbReference>
<keyword evidence="10 11" id="KW-0998">Cell outer membrane</keyword>
<dbReference type="Pfam" id="PF07715">
    <property type="entry name" value="Plug"/>
    <property type="match status" value="1"/>
</dbReference>
<sequence>MMMLPRTPLGNLCKTTCLAAPASPTFFRGFSALALMTSACLSHAAPLHLDHQVVTATRTSQPIAANLAAVSVIDRAAIERLQATDALDVLRRTPSVTRVNNGGPGKSSSIGIRGTNSDHVLVLIDGVRVGSVTSGNAALQNLPIEQIERIEIVRGPRSSLYGSEAIGGVIQIFTRQGSTGAPKAWASATAGSRNHHVGSAGVSGGAGNAWYNLGVSSLSTRGIDARPGRGDPDNDGYRELSANLKLGYRFANGLEIDGHVLESHSSNDFDSGFKANTDAVLKTHGVNARFAPLDPWRVTLQAARSEDKSDNFNGSTFNSRFDSRRDSLGWQNDIDLAPGQLLTLGMDHLTDQVSSTTDYRKARRTNLGYYAQYLGQQGRHEWQLGLRHDDNQQHGQHTTGNLGYGFQLTDSLQAVGSIGTAFKAPTFNQLYFPNFGNPDIKEETSRNVELGLRGQHDWGNWAVNVFRNEVDDLIASVNLGGGVWQAENVNKAVIKGIELDLAGHWWGWDLAGNLTLQDPSNRSRRPGQGDLLVRRPEQLFNLDVDRRFGRVSVGASLHAEGRRWDNAANTNELSGYSTLDLRAEYGFNHQWRLQARISNLFDTDYETAASYQQQGRAGYLTVRYQML</sequence>
<name>A0A1H2HQK2_9GAMM</name>
<dbReference type="GO" id="GO:0009279">
    <property type="term" value="C:cell outer membrane"/>
    <property type="evidence" value="ECO:0007669"/>
    <property type="project" value="UniProtKB-SubCell"/>
</dbReference>
<evidence type="ECO:0000259" key="14">
    <source>
        <dbReference type="Pfam" id="PF00593"/>
    </source>
</evidence>
<dbReference type="InterPro" id="IPR012910">
    <property type="entry name" value="Plug_dom"/>
</dbReference>
<dbReference type="RefSeq" id="WP_407920081.1">
    <property type="nucleotide sequence ID" value="NZ_LT629787.1"/>
</dbReference>
<evidence type="ECO:0000256" key="12">
    <source>
        <dbReference type="RuleBase" id="RU003357"/>
    </source>
</evidence>
<evidence type="ECO:0000256" key="10">
    <source>
        <dbReference type="ARBA" id="ARBA00023237"/>
    </source>
</evidence>
<evidence type="ECO:0000256" key="13">
    <source>
        <dbReference type="SAM" id="SignalP"/>
    </source>
</evidence>
<keyword evidence="4 11" id="KW-0812">Transmembrane</keyword>
<dbReference type="GO" id="GO:0015420">
    <property type="term" value="F:ABC-type vitamin B12 transporter activity"/>
    <property type="evidence" value="ECO:0007669"/>
    <property type="project" value="InterPro"/>
</dbReference>
<dbReference type="SUPFAM" id="SSF56935">
    <property type="entry name" value="Porins"/>
    <property type="match status" value="1"/>
</dbReference>
<evidence type="ECO:0000256" key="3">
    <source>
        <dbReference type="ARBA" id="ARBA00022452"/>
    </source>
</evidence>
<evidence type="ECO:0000313" key="16">
    <source>
        <dbReference type="EMBL" id="SDU34117.1"/>
    </source>
</evidence>
<evidence type="ECO:0000256" key="9">
    <source>
        <dbReference type="ARBA" id="ARBA00023136"/>
    </source>
</evidence>
<feature type="domain" description="TonB-dependent receptor-like beta-barrel" evidence="14">
    <location>
        <begin position="203"/>
        <end position="600"/>
    </location>
</feature>
<keyword evidence="8" id="KW-0626">Porin</keyword>
<evidence type="ECO:0000256" key="4">
    <source>
        <dbReference type="ARBA" id="ARBA00022692"/>
    </source>
</evidence>
<evidence type="ECO:0000256" key="5">
    <source>
        <dbReference type="ARBA" id="ARBA00022729"/>
    </source>
</evidence>
<evidence type="ECO:0000256" key="7">
    <source>
        <dbReference type="ARBA" id="ARBA00023077"/>
    </source>
</evidence>
<dbReference type="InterPro" id="IPR010101">
    <property type="entry name" value="B12_transptr_BtuB"/>
</dbReference>
<comment type="similarity">
    <text evidence="11 12">Belongs to the TonB-dependent receptor family.</text>
</comment>
<proteinExistence type="inferred from homology"/>
<dbReference type="NCBIfam" id="TIGR01779">
    <property type="entry name" value="TonB-B12"/>
    <property type="match status" value="1"/>
</dbReference>
<dbReference type="Gene3D" id="2.170.130.10">
    <property type="entry name" value="TonB-dependent receptor, plug domain"/>
    <property type="match status" value="1"/>
</dbReference>
<reference evidence="17" key="1">
    <citation type="submission" date="2016-10" db="EMBL/GenBank/DDBJ databases">
        <authorList>
            <person name="Varghese N."/>
            <person name="Submissions S."/>
        </authorList>
    </citation>
    <scope>NUCLEOTIDE SEQUENCE [LARGE SCALE GENOMIC DNA]</scope>
    <source>
        <strain evidence="17">CECT 8338</strain>
    </source>
</reference>
<dbReference type="Gene3D" id="2.40.170.20">
    <property type="entry name" value="TonB-dependent receptor, beta-barrel domain"/>
    <property type="match status" value="1"/>
</dbReference>
<dbReference type="GO" id="GO:0006811">
    <property type="term" value="P:monoatomic ion transport"/>
    <property type="evidence" value="ECO:0007669"/>
    <property type="project" value="UniProtKB-KW"/>
</dbReference>
<evidence type="ECO:0000256" key="11">
    <source>
        <dbReference type="PROSITE-ProRule" id="PRU01360"/>
    </source>
</evidence>
<keyword evidence="3 11" id="KW-1134">Transmembrane beta strand</keyword>
<dbReference type="Proteomes" id="UP000243924">
    <property type="component" value="Chromosome I"/>
</dbReference>
<keyword evidence="2 11" id="KW-0813">Transport</keyword>
<dbReference type="GO" id="GO:0046930">
    <property type="term" value="C:pore complex"/>
    <property type="evidence" value="ECO:0007669"/>
    <property type="project" value="UniProtKB-KW"/>
</dbReference>
<dbReference type="Pfam" id="PF00593">
    <property type="entry name" value="TonB_dep_Rec_b-barrel"/>
    <property type="match status" value="1"/>
</dbReference>
<dbReference type="PANTHER" id="PTHR30069:SF53">
    <property type="entry name" value="COLICIN I RECEPTOR-RELATED"/>
    <property type="match status" value="1"/>
</dbReference>
<dbReference type="EMBL" id="LT629787">
    <property type="protein sequence ID" value="SDU34117.1"/>
    <property type="molecule type" value="Genomic_DNA"/>
</dbReference>
<keyword evidence="6" id="KW-0406">Ion transport</keyword>
<keyword evidence="7 12" id="KW-0798">TonB box</keyword>
<dbReference type="InterPro" id="IPR000531">
    <property type="entry name" value="Beta-barrel_TonB"/>
</dbReference>
<comment type="subcellular location">
    <subcellularLocation>
        <location evidence="1 11">Cell outer membrane</location>
        <topology evidence="1 11">Multi-pass membrane protein</topology>
    </subcellularLocation>
</comment>
<dbReference type="PANTHER" id="PTHR30069">
    <property type="entry name" value="TONB-DEPENDENT OUTER MEMBRANE RECEPTOR"/>
    <property type="match status" value="1"/>
</dbReference>
<evidence type="ECO:0000256" key="1">
    <source>
        <dbReference type="ARBA" id="ARBA00004571"/>
    </source>
</evidence>
<dbReference type="PROSITE" id="PS52016">
    <property type="entry name" value="TONB_DEPENDENT_REC_3"/>
    <property type="match status" value="1"/>
</dbReference>
<keyword evidence="9 11" id="KW-0472">Membrane</keyword>
<evidence type="ECO:0000259" key="15">
    <source>
        <dbReference type="Pfam" id="PF07715"/>
    </source>
</evidence>
<dbReference type="InterPro" id="IPR037066">
    <property type="entry name" value="Plug_dom_sf"/>
</dbReference>
<evidence type="ECO:0000256" key="6">
    <source>
        <dbReference type="ARBA" id="ARBA00023065"/>
    </source>
</evidence>
<accession>A0A1H2HQK2</accession>
<dbReference type="STRING" id="1434072.SAMN05216210_3231"/>
<evidence type="ECO:0000256" key="8">
    <source>
        <dbReference type="ARBA" id="ARBA00023114"/>
    </source>
</evidence>
<evidence type="ECO:0000313" key="17">
    <source>
        <dbReference type="Proteomes" id="UP000243924"/>
    </source>
</evidence>
<organism evidence="16 17">
    <name type="scientific">Halopseudomonas salegens</name>
    <dbReference type="NCBI Taxonomy" id="1434072"/>
    <lineage>
        <taxon>Bacteria</taxon>
        <taxon>Pseudomonadati</taxon>
        <taxon>Pseudomonadota</taxon>
        <taxon>Gammaproteobacteria</taxon>
        <taxon>Pseudomonadales</taxon>
        <taxon>Pseudomonadaceae</taxon>
        <taxon>Halopseudomonas</taxon>
    </lineage>
</organism>
<dbReference type="AlphaFoldDB" id="A0A1H2HQK2"/>
<protein>
    <submittedName>
        <fullName evidence="16">Vitamin B12 transporter</fullName>
    </submittedName>
</protein>
<gene>
    <name evidence="16" type="ORF">SAMN05216210_3231</name>
</gene>
<feature type="chain" id="PRO_5009275943" evidence="13">
    <location>
        <begin position="45"/>
        <end position="627"/>
    </location>
</feature>